<proteinExistence type="predicted"/>
<reference evidence="1 2" key="1">
    <citation type="submission" date="2017-09" db="EMBL/GenBank/DDBJ databases">
        <title>Genome sequence of Lactobacillus brevis D7.</title>
        <authorList>
            <person name="Kwon M.-S."/>
            <person name="Lim S.K."/>
            <person name="Choi H.-J."/>
        </authorList>
    </citation>
    <scope>NUCLEOTIDE SEQUENCE [LARGE SCALE GENOMIC DNA]</scope>
    <source>
        <strain evidence="1 2">D7</strain>
    </source>
</reference>
<sequence length="264" mass="30525">MSTACLNGLTATYRQQVVATNTVDFTKLQPQDVERLVPTNQLDIDWSAVIFIKNCRRRKAIADTVVWTEQGGFYRTRQSPRALINQVVETSLVQWLDIRAMVDYLQLSGPLPYVMGRIMLVSTERPADGNQTSWVGCWSVSHMNPTTRQHQVSLLLTNGMTMIIRDTVSRLRKKIAEAHQILVFQQANQAYATYQYQPISDVYRPFNQEPLAFCHYRDWRLVSGVLRKAGYSLPDEVVKQLVTEIYRGDWHPRHLDDEWVSSQY</sequence>
<dbReference type="RefSeq" id="WP_096110374.1">
    <property type="nucleotide sequence ID" value="NZ_BJLW01000012.1"/>
</dbReference>
<organism evidence="1 2">
    <name type="scientific">Levilactobacillus brevis</name>
    <name type="common">Lactobacillus brevis</name>
    <dbReference type="NCBI Taxonomy" id="1580"/>
    <lineage>
        <taxon>Bacteria</taxon>
        <taxon>Bacillati</taxon>
        <taxon>Bacillota</taxon>
        <taxon>Bacilli</taxon>
        <taxon>Lactobacillales</taxon>
        <taxon>Lactobacillaceae</taxon>
        <taxon>Levilactobacillus</taxon>
    </lineage>
</organism>
<dbReference type="AlphaFoldDB" id="A0A2A3U0Z6"/>
<dbReference type="Proteomes" id="UP000217918">
    <property type="component" value="Unassembled WGS sequence"/>
</dbReference>
<comment type="caution">
    <text evidence="1">The sequence shown here is derived from an EMBL/GenBank/DDBJ whole genome shotgun (WGS) entry which is preliminary data.</text>
</comment>
<dbReference type="EMBL" id="NVYO01000001">
    <property type="protein sequence ID" value="PBQ24697.1"/>
    <property type="molecule type" value="Genomic_DNA"/>
</dbReference>
<evidence type="ECO:0000313" key="1">
    <source>
        <dbReference type="EMBL" id="PBQ24697.1"/>
    </source>
</evidence>
<accession>A0A2A3U0Z6</accession>
<gene>
    <name evidence="1" type="ORF">CNR29_11965</name>
</gene>
<evidence type="ECO:0000313" key="2">
    <source>
        <dbReference type="Proteomes" id="UP000217918"/>
    </source>
</evidence>
<protein>
    <submittedName>
        <fullName evidence="1">Uncharacterized protein</fullName>
    </submittedName>
</protein>
<name>A0A2A3U0Z6_LEVBR</name>